<comment type="similarity">
    <text evidence="2 6">Belongs to the multi antimicrobial extrusion (MATE) (TC 2.A.66.1) family.</text>
</comment>
<dbReference type="AlphaFoldDB" id="A0AAN8Q5A5"/>
<dbReference type="NCBIfam" id="TIGR00797">
    <property type="entry name" value="matE"/>
    <property type="match status" value="1"/>
</dbReference>
<feature type="transmembrane region" description="Helical" evidence="6">
    <location>
        <begin position="20"/>
        <end position="45"/>
    </location>
</feature>
<protein>
    <recommendedName>
        <fullName evidence="6">Multidrug and toxin extrusion protein</fullName>
    </recommendedName>
</protein>
<keyword evidence="8" id="KW-1185">Reference proteome</keyword>
<comment type="caution">
    <text evidence="7">The sequence shown here is derived from an EMBL/GenBank/DDBJ whole genome shotgun (WGS) entry which is preliminary data.</text>
</comment>
<feature type="transmembrane region" description="Helical" evidence="6">
    <location>
        <begin position="388"/>
        <end position="412"/>
    </location>
</feature>
<feature type="transmembrane region" description="Helical" evidence="6">
    <location>
        <begin position="286"/>
        <end position="304"/>
    </location>
</feature>
<feature type="transmembrane region" description="Helical" evidence="6">
    <location>
        <begin position="259"/>
        <end position="280"/>
    </location>
</feature>
<evidence type="ECO:0000256" key="3">
    <source>
        <dbReference type="ARBA" id="ARBA00022692"/>
    </source>
</evidence>
<dbReference type="InterPro" id="IPR045069">
    <property type="entry name" value="MATE_euk"/>
</dbReference>
<keyword evidence="3 6" id="KW-0812">Transmembrane</keyword>
<evidence type="ECO:0000313" key="8">
    <source>
        <dbReference type="Proteomes" id="UP001347796"/>
    </source>
</evidence>
<feature type="transmembrane region" description="Helical" evidence="6">
    <location>
        <begin position="57"/>
        <end position="82"/>
    </location>
</feature>
<feature type="transmembrane region" description="Helical" evidence="6">
    <location>
        <begin position="169"/>
        <end position="187"/>
    </location>
</feature>
<dbReference type="Proteomes" id="UP001347796">
    <property type="component" value="Unassembled WGS sequence"/>
</dbReference>
<dbReference type="GO" id="GO:0015297">
    <property type="term" value="F:antiporter activity"/>
    <property type="evidence" value="ECO:0007669"/>
    <property type="project" value="InterPro"/>
</dbReference>
<feature type="transmembrane region" description="Helical" evidence="6">
    <location>
        <begin position="193"/>
        <end position="217"/>
    </location>
</feature>
<feature type="transmembrane region" description="Helical" evidence="6">
    <location>
        <begin position="484"/>
        <end position="506"/>
    </location>
</feature>
<feature type="transmembrane region" description="Helical" evidence="6">
    <location>
        <begin position="316"/>
        <end position="339"/>
    </location>
</feature>
<dbReference type="EMBL" id="JAZGQO010000003">
    <property type="protein sequence ID" value="KAK6188063.1"/>
    <property type="molecule type" value="Genomic_DNA"/>
</dbReference>
<dbReference type="GO" id="GO:0016020">
    <property type="term" value="C:membrane"/>
    <property type="evidence" value="ECO:0007669"/>
    <property type="project" value="UniProtKB-SubCell"/>
</dbReference>
<feature type="transmembrane region" description="Helical" evidence="6">
    <location>
        <begin position="418"/>
        <end position="441"/>
    </location>
</feature>
<proteinExistence type="inferred from homology"/>
<gene>
    <name evidence="7" type="ORF">SNE40_004327</name>
</gene>
<feature type="transmembrane region" description="Helical" evidence="6">
    <location>
        <begin position="359"/>
        <end position="376"/>
    </location>
</feature>
<comment type="subcellular location">
    <subcellularLocation>
        <location evidence="1">Membrane</location>
        <topology evidence="1">Multi-pass membrane protein</topology>
    </subcellularLocation>
</comment>
<dbReference type="PANTHER" id="PTHR11206">
    <property type="entry name" value="MULTIDRUG RESISTANCE PROTEIN"/>
    <property type="match status" value="1"/>
</dbReference>
<accession>A0AAN8Q5A5</accession>
<dbReference type="Pfam" id="PF01554">
    <property type="entry name" value="MatE"/>
    <property type="match status" value="2"/>
</dbReference>
<dbReference type="InterPro" id="IPR002528">
    <property type="entry name" value="MATE_fam"/>
</dbReference>
<reference evidence="7 8" key="1">
    <citation type="submission" date="2024-01" db="EMBL/GenBank/DDBJ databases">
        <title>The genome of the rayed Mediterranean limpet Patella caerulea (Linnaeus, 1758).</title>
        <authorList>
            <person name="Anh-Thu Weber A."/>
            <person name="Halstead-Nussloch G."/>
        </authorList>
    </citation>
    <scope>NUCLEOTIDE SEQUENCE [LARGE SCALE GENOMIC DNA]</scope>
    <source>
        <strain evidence="7">AATW-2023a</strain>
        <tissue evidence="7">Whole specimen</tissue>
    </source>
</reference>
<evidence type="ECO:0000256" key="6">
    <source>
        <dbReference type="RuleBase" id="RU004914"/>
    </source>
</evidence>
<name>A0AAN8Q5A5_PATCE</name>
<evidence type="ECO:0000256" key="5">
    <source>
        <dbReference type="ARBA" id="ARBA00023136"/>
    </source>
</evidence>
<evidence type="ECO:0000256" key="2">
    <source>
        <dbReference type="ARBA" id="ARBA00010199"/>
    </source>
</evidence>
<dbReference type="GO" id="GO:1990961">
    <property type="term" value="P:xenobiotic detoxification by transmembrane export across the plasma membrane"/>
    <property type="evidence" value="ECO:0007669"/>
    <property type="project" value="InterPro"/>
</dbReference>
<feature type="transmembrane region" description="Helical" evidence="6">
    <location>
        <begin position="139"/>
        <end position="157"/>
    </location>
</feature>
<dbReference type="CDD" id="cd13132">
    <property type="entry name" value="MATE_eukaryotic"/>
    <property type="match status" value="1"/>
</dbReference>
<evidence type="ECO:0000256" key="1">
    <source>
        <dbReference type="ARBA" id="ARBA00004141"/>
    </source>
</evidence>
<keyword evidence="5 6" id="KW-0472">Membrane</keyword>
<evidence type="ECO:0000313" key="7">
    <source>
        <dbReference type="EMBL" id="KAK6188063.1"/>
    </source>
</evidence>
<organism evidence="7 8">
    <name type="scientific">Patella caerulea</name>
    <name type="common">Rayed Mediterranean limpet</name>
    <dbReference type="NCBI Taxonomy" id="87958"/>
    <lineage>
        <taxon>Eukaryota</taxon>
        <taxon>Metazoa</taxon>
        <taxon>Spiralia</taxon>
        <taxon>Lophotrochozoa</taxon>
        <taxon>Mollusca</taxon>
        <taxon>Gastropoda</taxon>
        <taxon>Patellogastropoda</taxon>
        <taxon>Patelloidea</taxon>
        <taxon>Patellidae</taxon>
        <taxon>Patella</taxon>
    </lineage>
</organism>
<keyword evidence="4 6" id="KW-1133">Transmembrane helix</keyword>
<sequence length="507" mass="56101">MRLFIESIELTEIKEQLKQILQLAWITMVTQFMIILPTISSLMIAGHLNKESLAATGMGITVLNVMAFVVIIGLSTASEILFAQTNGSSNRSSMGITVQKSLLIKTLATFLLSSILVHTNSILLLFGQTEEISQMTHEFILACIPGMFGFTVLMVEIKYLQAQKIVKPCLITGLLANALHVSYNLAFVYGLQIGIRGCGIALSLTFWSWSLLLFAYIKISKIYKDTWSGIHFDCLRNWSSFLKYGLPGMLMLQIEMICFEIYAILSGLLGPVQLAIHIIANEVVNVFFNAVFGITTAATVQIANHLGDGDARKAKIATLLTIILAVVIPVLNSFILLSFHSVIPFIFSNDQNVISLAKPLLLIVCLEVIFDGMMVIEGGILRALGKHFYGAVINVCFLGILSIPMAIYLMFWTSLHVMGAWITLSCSTCIIATCFFIKIYFTDWEEEIKRAQFNAGVQDATGENKENTLLIDQSNNNFSKPTIVILRSIQATICVSIFIVSSVFSYF</sequence>
<dbReference type="GO" id="GO:0042910">
    <property type="term" value="F:xenobiotic transmembrane transporter activity"/>
    <property type="evidence" value="ECO:0007669"/>
    <property type="project" value="InterPro"/>
</dbReference>
<feature type="transmembrane region" description="Helical" evidence="6">
    <location>
        <begin position="102"/>
        <end position="127"/>
    </location>
</feature>
<evidence type="ECO:0000256" key="4">
    <source>
        <dbReference type="ARBA" id="ARBA00022989"/>
    </source>
</evidence>